<protein>
    <recommendedName>
        <fullName evidence="5">Glycosyltransferase 2-like domain-containing protein</fullName>
    </recommendedName>
</protein>
<keyword evidence="4" id="KW-0808">Transferase</keyword>
<dbReference type="RefSeq" id="WP_161975293.1">
    <property type="nucleotide sequence ID" value="NZ_BIFR01000001.1"/>
</dbReference>
<evidence type="ECO:0000256" key="1">
    <source>
        <dbReference type="ARBA" id="ARBA00004776"/>
    </source>
</evidence>
<evidence type="ECO:0000256" key="2">
    <source>
        <dbReference type="ARBA" id="ARBA00006739"/>
    </source>
</evidence>
<dbReference type="Pfam" id="PF00535">
    <property type="entry name" value="Glycos_transf_2"/>
    <property type="match status" value="1"/>
</dbReference>
<evidence type="ECO:0000313" key="6">
    <source>
        <dbReference type="EMBL" id="GCE11249.1"/>
    </source>
</evidence>
<dbReference type="PANTHER" id="PTHR43179">
    <property type="entry name" value="RHAMNOSYLTRANSFERASE WBBL"/>
    <property type="match status" value="1"/>
</dbReference>
<dbReference type="GO" id="GO:0016757">
    <property type="term" value="F:glycosyltransferase activity"/>
    <property type="evidence" value="ECO:0007669"/>
    <property type="project" value="UniProtKB-KW"/>
</dbReference>
<dbReference type="AlphaFoldDB" id="A0A401ZWG6"/>
<organism evidence="6 7">
    <name type="scientific">Tengunoibacter tsumagoiensis</name>
    <dbReference type="NCBI Taxonomy" id="2014871"/>
    <lineage>
        <taxon>Bacteria</taxon>
        <taxon>Bacillati</taxon>
        <taxon>Chloroflexota</taxon>
        <taxon>Ktedonobacteria</taxon>
        <taxon>Ktedonobacterales</taxon>
        <taxon>Dictyobacteraceae</taxon>
        <taxon>Tengunoibacter</taxon>
    </lineage>
</organism>
<accession>A0A401ZWG6</accession>
<keyword evidence="7" id="KW-1185">Reference proteome</keyword>
<reference evidence="7" key="1">
    <citation type="submission" date="2018-12" db="EMBL/GenBank/DDBJ databases">
        <title>Tengunoibacter tsumagoiensis gen. nov., sp. nov., Dictyobacter kobayashii sp. nov., D. alpinus sp. nov., and D. joshuensis sp. nov. and description of Dictyobacteraceae fam. nov. within the order Ktedonobacterales isolated from Tengu-no-mugimeshi.</title>
        <authorList>
            <person name="Wang C.M."/>
            <person name="Zheng Y."/>
            <person name="Sakai Y."/>
            <person name="Toyoda A."/>
            <person name="Minakuchi Y."/>
            <person name="Abe K."/>
            <person name="Yokota A."/>
            <person name="Yabe S."/>
        </authorList>
    </citation>
    <scope>NUCLEOTIDE SEQUENCE [LARGE SCALE GENOMIC DNA]</scope>
    <source>
        <strain evidence="7">Uno3</strain>
    </source>
</reference>
<dbReference type="SUPFAM" id="SSF53756">
    <property type="entry name" value="UDP-Glycosyltransferase/glycogen phosphorylase"/>
    <property type="match status" value="1"/>
</dbReference>
<comment type="caution">
    <text evidence="6">The sequence shown here is derived from an EMBL/GenBank/DDBJ whole genome shotgun (WGS) entry which is preliminary data.</text>
</comment>
<evidence type="ECO:0000256" key="3">
    <source>
        <dbReference type="ARBA" id="ARBA00022676"/>
    </source>
</evidence>
<dbReference type="PANTHER" id="PTHR43179:SF12">
    <property type="entry name" value="GALACTOFURANOSYLTRANSFERASE GLFT2"/>
    <property type="match status" value="1"/>
</dbReference>
<comment type="similarity">
    <text evidence="2">Belongs to the glycosyltransferase 2 family.</text>
</comment>
<gene>
    <name evidence="6" type="ORF">KTT_11080</name>
</gene>
<evidence type="ECO:0000313" key="7">
    <source>
        <dbReference type="Proteomes" id="UP000287352"/>
    </source>
</evidence>
<proteinExistence type="inferred from homology"/>
<keyword evidence="3" id="KW-0328">Glycosyltransferase</keyword>
<dbReference type="InterPro" id="IPR001173">
    <property type="entry name" value="Glyco_trans_2-like"/>
</dbReference>
<dbReference type="InterPro" id="IPR029044">
    <property type="entry name" value="Nucleotide-diphossugar_trans"/>
</dbReference>
<name>A0A401ZWG6_9CHLR</name>
<sequence>MIRTRSQPLSSHTAALPPASPYFSVILCTYNRRALVLATLACLRRQTLPYELFEVVVVDNASSDGTFHALQAYLAADAFPRRQPGTFWRVRCLQETRNGLSYARRAGLQAATGQIAVFLDDDTFVDPTFLEKLMETYQRTGADAVSGRVDLRWEAPRPYWLSDDMLDLLGFFRPFATACLLPEEISLSSSSFSVSIAALQHAGGFTPFLGKRSKAPMNMEVSDLSQRLRRAGYTLWYNPAVVTIHRVSAPRLTQAFLLGRAYWRGRSEILASYTDLEAYPQSAQRSPATMLSTLWPELTTFLKLALLHRTLIWLARRSRNEHVQVALALAYSWGRFQQQFQLLQHVPALPDIPTILLVHGRDKEALFLYKALLRQGLHCSSAGTTIPLHWLWRHRSSHGQPIGIIHCYQPGAFQLTASQRRDLRFKLWLAHRLGLCIVSTDGGGWWHNVRNHRFTPQRVFERKVLLNSHLVLAYAQQPEQLYQEGKLRSRVHPLPHPALRGALAQPIERAEAYQQLGLSSTQGFIYLCLAYLHSEQELLHLIEAFTEMQSSLWEETQQTQLLLIGRPRDKHESLAILKRAALNPSLHLCMDLAEDDLPLALEASHALVMPHFDLQNAGISVIAMLFYSYERLVIAPRLPRLVGLLPDHASILYAPGNKTALARALHSAQHQCYHHSDQEHLSLDVDQSWQESVQRLLQLYRAVLKQWQKQPAR</sequence>
<dbReference type="Gene3D" id="3.90.550.10">
    <property type="entry name" value="Spore Coat Polysaccharide Biosynthesis Protein SpsA, Chain A"/>
    <property type="match status" value="1"/>
</dbReference>
<evidence type="ECO:0000259" key="5">
    <source>
        <dbReference type="Pfam" id="PF00535"/>
    </source>
</evidence>
<dbReference type="Proteomes" id="UP000287352">
    <property type="component" value="Unassembled WGS sequence"/>
</dbReference>
<comment type="pathway">
    <text evidence="1">Cell wall biogenesis; cell wall polysaccharide biosynthesis.</text>
</comment>
<feature type="domain" description="Glycosyltransferase 2-like" evidence="5">
    <location>
        <begin position="24"/>
        <end position="168"/>
    </location>
</feature>
<dbReference type="SUPFAM" id="SSF53448">
    <property type="entry name" value="Nucleotide-diphospho-sugar transferases"/>
    <property type="match status" value="1"/>
</dbReference>
<dbReference type="Gene3D" id="3.40.50.2000">
    <property type="entry name" value="Glycogen Phosphorylase B"/>
    <property type="match status" value="1"/>
</dbReference>
<dbReference type="CDD" id="cd00761">
    <property type="entry name" value="Glyco_tranf_GTA_type"/>
    <property type="match status" value="1"/>
</dbReference>
<evidence type="ECO:0000256" key="4">
    <source>
        <dbReference type="ARBA" id="ARBA00022679"/>
    </source>
</evidence>
<dbReference type="EMBL" id="BIFR01000001">
    <property type="protein sequence ID" value="GCE11249.1"/>
    <property type="molecule type" value="Genomic_DNA"/>
</dbReference>